<accession>A0A2V3U6K0</accession>
<evidence type="ECO:0000313" key="3">
    <source>
        <dbReference type="Proteomes" id="UP000248021"/>
    </source>
</evidence>
<dbReference type="PANTHER" id="PTHR42899:SF1">
    <property type="entry name" value="SPERMATOGENESIS-ASSOCIATED PROTEIN 20"/>
    <property type="match status" value="1"/>
</dbReference>
<dbReference type="PIRSF" id="PIRSF006402">
    <property type="entry name" value="UCP006402_thioredoxin"/>
    <property type="match status" value="1"/>
</dbReference>
<dbReference type="InterPro" id="IPR004879">
    <property type="entry name" value="Ssp411-like_TRX"/>
</dbReference>
<dbReference type="RefSeq" id="WP_110374919.1">
    <property type="nucleotide sequence ID" value="NZ_JAHBRY010000001.1"/>
</dbReference>
<dbReference type="OrthoDB" id="9762614at2"/>
<gene>
    <name evidence="2" type="ORF">C7450_105201</name>
</gene>
<evidence type="ECO:0000259" key="1">
    <source>
        <dbReference type="Pfam" id="PF03190"/>
    </source>
</evidence>
<sequence>MNRLGNQTSPYLLQHRDNPVDWWPWGAEALAEARRQGKPILLSVGYAACHWCHVMAHESFEDAATAMVMNELFINIKVDREERPDVDQIYMQALHMLGEQGGWPLTMFLTSDGEPFWGGTYFPPTARFGQPSFTTVLKEVARLVRDEPGRIAHNRNALLSGLRARVAADPDATLGGEWLARVGATLGRAFDATYGGLKGAPKFPNPMLLELLWRHASREGDTESEALFHLTLEQMARGGIHDHLGGGFARYSVDDRWLVPHFEKMLYDNAQLLPLFALAAARTGQPIFVNAADGIVRWLDREMRMPGGAFAASLDADSEGEEGKAYVWTAGEIDTVLGDDADLFKTAYGVTEEGNWEGRTILNRQGAFEPDAEQNAKLTDLRGKLLDHRNRRPQPARDDKVLADWNALVIIGLVRAALLLDRPEWLETARQTYRFIAESMVKDGLLGHSWRDGNLLVPGFATDYAAMMLAALTLYEAMGEDGYLDDAKRWHMALTDHYADESGLLFLVADGAEDLVVRPQPTLDEATPNANGLYAEALVRLAAIAPTGSIEETLSIIAGRAKAAPLNHASILNALDLHLNGMAIVVAGSERRALLEIARSVPYPNRTVADLDNGRDLPAGHPATARIAQAGQGAAFICRGQTCSLPIRDPAEFTRALQPSGRAMVRP</sequence>
<comment type="caution">
    <text evidence="2">The sequence shown here is derived from an EMBL/GenBank/DDBJ whole genome shotgun (WGS) entry which is preliminary data.</text>
</comment>
<protein>
    <recommendedName>
        <fullName evidence="1">Spermatogenesis-associated protein 20-like TRX domain-containing protein</fullName>
    </recommendedName>
</protein>
<dbReference type="Pfam" id="PF03190">
    <property type="entry name" value="Thioredox_DsbH"/>
    <property type="match status" value="1"/>
</dbReference>
<dbReference type="InterPro" id="IPR024705">
    <property type="entry name" value="Ssp411"/>
</dbReference>
<dbReference type="AlphaFoldDB" id="A0A2V3U6K0"/>
<name>A0A2V3U6K0_9HYPH</name>
<dbReference type="EMBL" id="QJJK01000005">
    <property type="protein sequence ID" value="PXW58853.1"/>
    <property type="molecule type" value="Genomic_DNA"/>
</dbReference>
<organism evidence="2 3">
    <name type="scientific">Chelatococcus asaccharovorans</name>
    <dbReference type="NCBI Taxonomy" id="28210"/>
    <lineage>
        <taxon>Bacteria</taxon>
        <taxon>Pseudomonadati</taxon>
        <taxon>Pseudomonadota</taxon>
        <taxon>Alphaproteobacteria</taxon>
        <taxon>Hyphomicrobiales</taxon>
        <taxon>Chelatococcaceae</taxon>
        <taxon>Chelatococcus</taxon>
    </lineage>
</organism>
<dbReference type="Gene3D" id="1.50.10.20">
    <property type="match status" value="1"/>
</dbReference>
<dbReference type="SUPFAM" id="SSF52833">
    <property type="entry name" value="Thioredoxin-like"/>
    <property type="match status" value="1"/>
</dbReference>
<dbReference type="SUPFAM" id="SSF48208">
    <property type="entry name" value="Six-hairpin glycosidases"/>
    <property type="match status" value="1"/>
</dbReference>
<dbReference type="InterPro" id="IPR008928">
    <property type="entry name" value="6-hairpin_glycosidase_sf"/>
</dbReference>
<dbReference type="Proteomes" id="UP000248021">
    <property type="component" value="Unassembled WGS sequence"/>
</dbReference>
<proteinExistence type="predicted"/>
<dbReference type="CDD" id="cd02955">
    <property type="entry name" value="SSP411"/>
    <property type="match status" value="1"/>
</dbReference>
<keyword evidence="3" id="KW-1185">Reference proteome</keyword>
<evidence type="ECO:0000313" key="2">
    <source>
        <dbReference type="EMBL" id="PXW58853.1"/>
    </source>
</evidence>
<feature type="domain" description="Spermatogenesis-associated protein 20-like TRX" evidence="1">
    <location>
        <begin position="2"/>
        <end position="161"/>
    </location>
</feature>
<reference evidence="2 3" key="1">
    <citation type="submission" date="2018-05" db="EMBL/GenBank/DDBJ databases">
        <title>Genomic Encyclopedia of Type Strains, Phase IV (KMG-IV): sequencing the most valuable type-strain genomes for metagenomic binning, comparative biology and taxonomic classification.</title>
        <authorList>
            <person name="Goeker M."/>
        </authorList>
    </citation>
    <scope>NUCLEOTIDE SEQUENCE [LARGE SCALE GENOMIC DNA]</scope>
    <source>
        <strain evidence="2 3">DSM 6462</strain>
    </source>
</reference>
<dbReference type="PANTHER" id="PTHR42899">
    <property type="entry name" value="SPERMATOGENESIS-ASSOCIATED PROTEIN 20"/>
    <property type="match status" value="1"/>
</dbReference>
<dbReference type="InterPro" id="IPR036249">
    <property type="entry name" value="Thioredoxin-like_sf"/>
</dbReference>
<dbReference type="Gene3D" id="3.40.30.10">
    <property type="entry name" value="Glutaredoxin"/>
    <property type="match status" value="1"/>
</dbReference>
<dbReference type="GO" id="GO:0005975">
    <property type="term" value="P:carbohydrate metabolic process"/>
    <property type="evidence" value="ECO:0007669"/>
    <property type="project" value="InterPro"/>
</dbReference>